<organism evidence="4 5">
    <name type="scientific">Sphingobacterium kitahiroshimense</name>
    <dbReference type="NCBI Taxonomy" id="470446"/>
    <lineage>
        <taxon>Bacteria</taxon>
        <taxon>Pseudomonadati</taxon>
        <taxon>Bacteroidota</taxon>
        <taxon>Sphingobacteriia</taxon>
        <taxon>Sphingobacteriales</taxon>
        <taxon>Sphingobacteriaceae</taxon>
        <taxon>Sphingobacterium</taxon>
    </lineage>
</organism>
<dbReference type="InterPro" id="IPR001789">
    <property type="entry name" value="Sig_transdc_resp-reg_receiver"/>
</dbReference>
<reference evidence="4 5" key="1">
    <citation type="submission" date="2024-04" db="EMBL/GenBank/DDBJ databases">
        <title>WGS of bacteria from Torrens River.</title>
        <authorList>
            <person name="Wyrsch E.R."/>
            <person name="Drigo B."/>
        </authorList>
    </citation>
    <scope>NUCLEOTIDE SEQUENCE [LARGE SCALE GENOMIC DNA]</scope>
    <source>
        <strain evidence="4 5">TWI391</strain>
    </source>
</reference>
<feature type="domain" description="HTH LytTR-type" evidence="3">
    <location>
        <begin position="148"/>
        <end position="254"/>
    </location>
</feature>
<name>A0ABV0BYX9_9SPHI</name>
<feature type="modified residue" description="4-aspartylphosphate" evidence="1">
    <location>
        <position position="56"/>
    </location>
</feature>
<dbReference type="InterPro" id="IPR007492">
    <property type="entry name" value="LytTR_DNA-bd_dom"/>
</dbReference>
<feature type="domain" description="Response regulatory" evidence="2">
    <location>
        <begin position="2"/>
        <end position="116"/>
    </location>
</feature>
<evidence type="ECO:0000313" key="4">
    <source>
        <dbReference type="EMBL" id="MEN5379979.1"/>
    </source>
</evidence>
<evidence type="ECO:0000259" key="3">
    <source>
        <dbReference type="PROSITE" id="PS50930"/>
    </source>
</evidence>
<sequence length="254" mass="29762">MKIVVVEDEIAAYNNIERLVRNVKSESLSIVAWLKSIEEAEKWFMLNGEPDLLLLDIQLSDGLVFELFTNLEINCPIVFTTAFDHYAIKAFDYNALSYLLKPISQTQFDDMIKKVFHNSSNYKIDSSLRRLITQLDTYNSKNILRERFLLKKGEKYFVVKTSNIRYIYIDHSVILETLEGERFILGNTLDELVNQLDPLKFFRCNRQVIVNVDAITIVIPYFKNSLLLRLDTKTDCEIVVPKDKVRAFKLWMDR</sequence>
<proteinExistence type="predicted"/>
<dbReference type="SMART" id="SM00850">
    <property type="entry name" value="LytTR"/>
    <property type="match status" value="1"/>
</dbReference>
<dbReference type="Gene3D" id="2.40.50.1020">
    <property type="entry name" value="LytTr DNA-binding domain"/>
    <property type="match status" value="1"/>
</dbReference>
<dbReference type="SMART" id="SM00448">
    <property type="entry name" value="REC"/>
    <property type="match status" value="1"/>
</dbReference>
<keyword evidence="4" id="KW-0238">DNA-binding</keyword>
<dbReference type="Pfam" id="PF00072">
    <property type="entry name" value="Response_reg"/>
    <property type="match status" value="1"/>
</dbReference>
<dbReference type="SUPFAM" id="SSF52172">
    <property type="entry name" value="CheY-like"/>
    <property type="match status" value="1"/>
</dbReference>
<keyword evidence="5" id="KW-1185">Reference proteome</keyword>
<evidence type="ECO:0000313" key="5">
    <source>
        <dbReference type="Proteomes" id="UP001409291"/>
    </source>
</evidence>
<protein>
    <submittedName>
        <fullName evidence="4">LytTR family DNA-binding domain-containing protein</fullName>
    </submittedName>
</protein>
<dbReference type="Proteomes" id="UP001409291">
    <property type="component" value="Unassembled WGS sequence"/>
</dbReference>
<comment type="caution">
    <text evidence="4">The sequence shown here is derived from an EMBL/GenBank/DDBJ whole genome shotgun (WGS) entry which is preliminary data.</text>
</comment>
<gene>
    <name evidence="4" type="ORF">ABE541_22115</name>
</gene>
<accession>A0ABV0BYX9</accession>
<dbReference type="Gene3D" id="3.40.50.2300">
    <property type="match status" value="1"/>
</dbReference>
<dbReference type="PANTHER" id="PTHR37299">
    <property type="entry name" value="TRANSCRIPTIONAL REGULATOR-RELATED"/>
    <property type="match status" value="1"/>
</dbReference>
<dbReference type="EMBL" id="JBDJNQ010000013">
    <property type="protein sequence ID" value="MEN5379979.1"/>
    <property type="molecule type" value="Genomic_DNA"/>
</dbReference>
<dbReference type="Pfam" id="PF04397">
    <property type="entry name" value="LytTR"/>
    <property type="match status" value="1"/>
</dbReference>
<dbReference type="RefSeq" id="WP_346582840.1">
    <property type="nucleotide sequence ID" value="NZ_JBDJLH010000001.1"/>
</dbReference>
<evidence type="ECO:0000259" key="2">
    <source>
        <dbReference type="PROSITE" id="PS50110"/>
    </source>
</evidence>
<dbReference type="PANTHER" id="PTHR37299:SF1">
    <property type="entry name" value="STAGE 0 SPORULATION PROTEIN A HOMOLOG"/>
    <property type="match status" value="1"/>
</dbReference>
<dbReference type="InterPro" id="IPR046947">
    <property type="entry name" value="LytR-like"/>
</dbReference>
<evidence type="ECO:0000256" key="1">
    <source>
        <dbReference type="PROSITE-ProRule" id="PRU00169"/>
    </source>
</evidence>
<dbReference type="InterPro" id="IPR011006">
    <property type="entry name" value="CheY-like_superfamily"/>
</dbReference>
<keyword evidence="1" id="KW-0597">Phosphoprotein</keyword>
<dbReference type="GO" id="GO:0003677">
    <property type="term" value="F:DNA binding"/>
    <property type="evidence" value="ECO:0007669"/>
    <property type="project" value="UniProtKB-KW"/>
</dbReference>
<dbReference type="PROSITE" id="PS50930">
    <property type="entry name" value="HTH_LYTTR"/>
    <property type="match status" value="1"/>
</dbReference>
<dbReference type="PROSITE" id="PS50110">
    <property type="entry name" value="RESPONSE_REGULATORY"/>
    <property type="match status" value="1"/>
</dbReference>